<keyword evidence="7" id="KW-0732">Signal</keyword>
<dbReference type="EMBL" id="GEDC01010379">
    <property type="protein sequence ID" value="JAS26919.1"/>
    <property type="molecule type" value="Transcribed_RNA"/>
</dbReference>
<evidence type="ECO:0000256" key="4">
    <source>
        <dbReference type="ARBA" id="ARBA00022989"/>
    </source>
</evidence>
<dbReference type="GO" id="GO:0005385">
    <property type="term" value="F:zinc ion transmembrane transporter activity"/>
    <property type="evidence" value="ECO:0007669"/>
    <property type="project" value="TreeGrafter"/>
</dbReference>
<name>A0A1B6DMN2_9HEMI</name>
<evidence type="ECO:0000256" key="5">
    <source>
        <dbReference type="ARBA" id="ARBA00023136"/>
    </source>
</evidence>
<keyword evidence="5 6" id="KW-0472">Membrane</keyword>
<evidence type="ECO:0000256" key="1">
    <source>
        <dbReference type="ARBA" id="ARBA00004141"/>
    </source>
</evidence>
<dbReference type="InterPro" id="IPR050799">
    <property type="entry name" value="ZIP_Transporter"/>
</dbReference>
<dbReference type="GO" id="GO:0030003">
    <property type="term" value="P:intracellular monoatomic cation homeostasis"/>
    <property type="evidence" value="ECO:0007669"/>
    <property type="project" value="TreeGrafter"/>
</dbReference>
<dbReference type="PANTHER" id="PTHR12191">
    <property type="entry name" value="SOLUTE CARRIER FAMILY 39"/>
    <property type="match status" value="1"/>
</dbReference>
<feature type="signal peptide" evidence="7">
    <location>
        <begin position="1"/>
        <end position="19"/>
    </location>
</feature>
<sequence length="292" mass="32910">MKLLVVAVCLLSLASVRHCQNVPLDHRLFLWHLFQKYGHDGIISFEGFEHLLENLGIGGIKFDKTHTFIQHKKDDGTFQEIHDILKVHDHYHKRDIEEASNLIRKNDTSDEDLVVAIKITKEHDESLKNLYYESSKKIPTQCLSAQDLLTVYGFQPDHSLSISPASFLHICPAIIFELDQKSCSNLTKLKTNHKRHSNPFIGDVRFLWLVASVSVCVISVAGLLGIAVVPFLQKTFFSQLLNFLVALAVGTLSGDALLHILPHALKSDTNNEMETLLKAGVVFLTITLFFFP</sequence>
<feature type="transmembrane region" description="Helical" evidence="6">
    <location>
        <begin position="206"/>
        <end position="228"/>
    </location>
</feature>
<evidence type="ECO:0000256" key="7">
    <source>
        <dbReference type="SAM" id="SignalP"/>
    </source>
</evidence>
<dbReference type="PANTHER" id="PTHR12191:SF37">
    <property type="entry name" value="ZINC TRANSPORTER FOI"/>
    <property type="match status" value="1"/>
</dbReference>
<evidence type="ECO:0000256" key="2">
    <source>
        <dbReference type="ARBA" id="ARBA00006939"/>
    </source>
</evidence>
<gene>
    <name evidence="8" type="ORF">g.5614</name>
</gene>
<feature type="chain" id="PRO_5008581373" description="Zinc transporter ZIP4 N-terminal domain-containing protein" evidence="7">
    <location>
        <begin position="20"/>
        <end position="292"/>
    </location>
</feature>
<dbReference type="AlphaFoldDB" id="A0A1B6DMN2"/>
<keyword evidence="4 6" id="KW-1133">Transmembrane helix</keyword>
<dbReference type="GO" id="GO:0071578">
    <property type="term" value="P:zinc ion import across plasma membrane"/>
    <property type="evidence" value="ECO:0007669"/>
    <property type="project" value="TreeGrafter"/>
</dbReference>
<protein>
    <recommendedName>
        <fullName evidence="9">Zinc transporter ZIP4 N-terminal domain-containing protein</fullName>
    </recommendedName>
</protein>
<reference evidence="8" key="1">
    <citation type="submission" date="2015-12" db="EMBL/GenBank/DDBJ databases">
        <title>De novo transcriptome assembly of four potential Pierce s Disease insect vectors from Arizona vineyards.</title>
        <authorList>
            <person name="Tassone E.E."/>
        </authorList>
    </citation>
    <scope>NUCLEOTIDE SEQUENCE</scope>
</reference>
<organism evidence="8">
    <name type="scientific">Clastoptera arizonana</name>
    <name type="common">Arizona spittle bug</name>
    <dbReference type="NCBI Taxonomy" id="38151"/>
    <lineage>
        <taxon>Eukaryota</taxon>
        <taxon>Metazoa</taxon>
        <taxon>Ecdysozoa</taxon>
        <taxon>Arthropoda</taxon>
        <taxon>Hexapoda</taxon>
        <taxon>Insecta</taxon>
        <taxon>Pterygota</taxon>
        <taxon>Neoptera</taxon>
        <taxon>Paraneoptera</taxon>
        <taxon>Hemiptera</taxon>
        <taxon>Auchenorrhyncha</taxon>
        <taxon>Cercopoidea</taxon>
        <taxon>Clastopteridae</taxon>
        <taxon>Clastoptera</taxon>
    </lineage>
</organism>
<feature type="transmembrane region" description="Helical" evidence="6">
    <location>
        <begin position="273"/>
        <end position="291"/>
    </location>
</feature>
<comment type="subcellular location">
    <subcellularLocation>
        <location evidence="1">Membrane</location>
        <topology evidence="1">Multi-pass membrane protein</topology>
    </subcellularLocation>
</comment>
<evidence type="ECO:0000313" key="8">
    <source>
        <dbReference type="EMBL" id="JAS26919.1"/>
    </source>
</evidence>
<comment type="similarity">
    <text evidence="2">Belongs to the ZIP transporter (TC 2.A.5) family.</text>
</comment>
<proteinExistence type="inferred from homology"/>
<evidence type="ECO:0000256" key="6">
    <source>
        <dbReference type="SAM" id="Phobius"/>
    </source>
</evidence>
<feature type="transmembrane region" description="Helical" evidence="6">
    <location>
        <begin position="240"/>
        <end position="261"/>
    </location>
</feature>
<dbReference type="GO" id="GO:0005886">
    <property type="term" value="C:plasma membrane"/>
    <property type="evidence" value="ECO:0007669"/>
    <property type="project" value="TreeGrafter"/>
</dbReference>
<keyword evidence="3 6" id="KW-0812">Transmembrane</keyword>
<evidence type="ECO:0008006" key="9">
    <source>
        <dbReference type="Google" id="ProtNLM"/>
    </source>
</evidence>
<evidence type="ECO:0000256" key="3">
    <source>
        <dbReference type="ARBA" id="ARBA00022692"/>
    </source>
</evidence>
<dbReference type="GO" id="GO:0140410">
    <property type="term" value="F:monoatomic cation:bicarbonate symporter activity"/>
    <property type="evidence" value="ECO:0007669"/>
    <property type="project" value="TreeGrafter"/>
</dbReference>
<accession>A0A1B6DMN2</accession>
<dbReference type="Pfam" id="PF02535">
    <property type="entry name" value="Zip"/>
    <property type="match status" value="1"/>
</dbReference>
<dbReference type="InterPro" id="IPR003689">
    <property type="entry name" value="ZIP"/>
</dbReference>